<dbReference type="InterPro" id="IPR001568">
    <property type="entry name" value="RNase_T2-like"/>
</dbReference>
<proteinExistence type="inferred from homology"/>
<organism evidence="7 8">
    <name type="scientific">Rhypophila decipiens</name>
    <dbReference type="NCBI Taxonomy" id="261697"/>
    <lineage>
        <taxon>Eukaryota</taxon>
        <taxon>Fungi</taxon>
        <taxon>Dikarya</taxon>
        <taxon>Ascomycota</taxon>
        <taxon>Pezizomycotina</taxon>
        <taxon>Sordariomycetes</taxon>
        <taxon>Sordariomycetidae</taxon>
        <taxon>Sordariales</taxon>
        <taxon>Naviculisporaceae</taxon>
        <taxon>Rhypophila</taxon>
    </lineage>
</organism>
<keyword evidence="3" id="KW-0255">Endonuclease</keyword>
<dbReference type="GO" id="GO:0003723">
    <property type="term" value="F:RNA binding"/>
    <property type="evidence" value="ECO:0007669"/>
    <property type="project" value="InterPro"/>
</dbReference>
<evidence type="ECO:0000256" key="2">
    <source>
        <dbReference type="ARBA" id="ARBA00012571"/>
    </source>
</evidence>
<dbReference type="InterPro" id="IPR018188">
    <property type="entry name" value="RNase_T2_His_AS_1"/>
</dbReference>
<dbReference type="SUPFAM" id="SSF55895">
    <property type="entry name" value="Ribonuclease Rh-like"/>
    <property type="match status" value="1"/>
</dbReference>
<dbReference type="EMBL" id="MU858159">
    <property type="protein sequence ID" value="KAK4211035.1"/>
    <property type="molecule type" value="Genomic_DNA"/>
</dbReference>
<comment type="similarity">
    <text evidence="1 6">Belongs to the RNase T2 family.</text>
</comment>
<evidence type="ECO:0000313" key="7">
    <source>
        <dbReference type="EMBL" id="KAK4211035.1"/>
    </source>
</evidence>
<dbReference type="Pfam" id="PF00445">
    <property type="entry name" value="Ribonuclease_T2"/>
    <property type="match status" value="1"/>
</dbReference>
<evidence type="ECO:0000256" key="6">
    <source>
        <dbReference type="RuleBase" id="RU004328"/>
    </source>
</evidence>
<evidence type="ECO:0000256" key="1">
    <source>
        <dbReference type="ARBA" id="ARBA00007469"/>
    </source>
</evidence>
<dbReference type="EC" id="4.6.1.19" evidence="2"/>
<keyword evidence="8" id="KW-1185">Reference proteome</keyword>
<dbReference type="CDD" id="cd01061">
    <property type="entry name" value="RNase_T2_euk"/>
    <property type="match status" value="1"/>
</dbReference>
<name>A0AAN6Y2S9_9PEZI</name>
<evidence type="ECO:0000256" key="5">
    <source>
        <dbReference type="PIRSR" id="PIRSR633697-1"/>
    </source>
</evidence>
<dbReference type="GO" id="GO:0005576">
    <property type="term" value="C:extracellular region"/>
    <property type="evidence" value="ECO:0007669"/>
    <property type="project" value="TreeGrafter"/>
</dbReference>
<evidence type="ECO:0000256" key="4">
    <source>
        <dbReference type="ARBA" id="ARBA00023157"/>
    </source>
</evidence>
<dbReference type="InterPro" id="IPR036430">
    <property type="entry name" value="RNase_T2-like_sf"/>
</dbReference>
<feature type="active site" evidence="5">
    <location>
        <position position="166"/>
    </location>
</feature>
<reference evidence="7" key="1">
    <citation type="journal article" date="2023" name="Mol. Phylogenet. Evol.">
        <title>Genome-scale phylogeny and comparative genomics of the fungal order Sordariales.</title>
        <authorList>
            <person name="Hensen N."/>
            <person name="Bonometti L."/>
            <person name="Westerberg I."/>
            <person name="Brannstrom I.O."/>
            <person name="Guillou S."/>
            <person name="Cros-Aarteil S."/>
            <person name="Calhoun S."/>
            <person name="Haridas S."/>
            <person name="Kuo A."/>
            <person name="Mondo S."/>
            <person name="Pangilinan J."/>
            <person name="Riley R."/>
            <person name="LaButti K."/>
            <person name="Andreopoulos B."/>
            <person name="Lipzen A."/>
            <person name="Chen C."/>
            <person name="Yan M."/>
            <person name="Daum C."/>
            <person name="Ng V."/>
            <person name="Clum A."/>
            <person name="Steindorff A."/>
            <person name="Ohm R.A."/>
            <person name="Martin F."/>
            <person name="Silar P."/>
            <person name="Natvig D.O."/>
            <person name="Lalanne C."/>
            <person name="Gautier V."/>
            <person name="Ament-Velasquez S.L."/>
            <person name="Kruys A."/>
            <person name="Hutchinson M.I."/>
            <person name="Powell A.J."/>
            <person name="Barry K."/>
            <person name="Miller A.N."/>
            <person name="Grigoriev I.V."/>
            <person name="Debuchy R."/>
            <person name="Gladieux P."/>
            <person name="Hiltunen Thoren M."/>
            <person name="Johannesson H."/>
        </authorList>
    </citation>
    <scope>NUCLEOTIDE SEQUENCE</scope>
    <source>
        <strain evidence="7">PSN293</strain>
    </source>
</reference>
<evidence type="ECO:0000256" key="3">
    <source>
        <dbReference type="ARBA" id="ARBA00022759"/>
    </source>
</evidence>
<dbReference type="InterPro" id="IPR033130">
    <property type="entry name" value="RNase_T2_His_AS_2"/>
</dbReference>
<dbReference type="PANTHER" id="PTHR11240">
    <property type="entry name" value="RIBONUCLEASE T2"/>
    <property type="match status" value="1"/>
</dbReference>
<accession>A0AAN6Y2S9</accession>
<feature type="active site" evidence="5">
    <location>
        <position position="162"/>
    </location>
</feature>
<evidence type="ECO:0000313" key="8">
    <source>
        <dbReference type="Proteomes" id="UP001301769"/>
    </source>
</evidence>
<dbReference type="InterPro" id="IPR033697">
    <property type="entry name" value="Ribonuclease_T2_eukaryotic"/>
</dbReference>
<keyword evidence="3" id="KW-0540">Nuclease</keyword>
<dbReference type="PROSITE" id="PS00530">
    <property type="entry name" value="RNASE_T2_1"/>
    <property type="match status" value="1"/>
</dbReference>
<sequence>MAPSLQSLFSYAGSLLSQFGAQSPTSQFDSIQPRPISGSSSSSYYQPLSGAPSCPIDGPISCHNNTPIAGDSCCFVYPGGRMLLTQFWDQKVHAGGAEEDWTLHGLWPDLCDGTYDQFCHMTPTYNNITDVLEHGGQHELLEFMNRYWLAASGPNSRLWEHEYNKHATCINTLAPTCYGDQHAPGVEVIDYFTRATALFKTLDTYHALEKAGIVPHNRRHYPLVDIQSALETYSGGRVVLRCAGGRGSGSILHEAWYVYFVKGSLQTGEFVPAKDLGREGDAGNCSPWVRYLPKRRTGSIDDL</sequence>
<dbReference type="PROSITE" id="PS00531">
    <property type="entry name" value="RNASE_T2_2"/>
    <property type="match status" value="1"/>
</dbReference>
<feature type="active site" evidence="5">
    <location>
        <position position="104"/>
    </location>
</feature>
<dbReference type="Gene3D" id="3.90.730.10">
    <property type="entry name" value="Ribonuclease T2-like"/>
    <property type="match status" value="1"/>
</dbReference>
<keyword evidence="4" id="KW-1015">Disulfide bond</keyword>
<dbReference type="GO" id="GO:0033897">
    <property type="term" value="F:ribonuclease T2 activity"/>
    <property type="evidence" value="ECO:0007669"/>
    <property type="project" value="UniProtKB-EC"/>
</dbReference>
<reference evidence="7" key="2">
    <citation type="submission" date="2023-05" db="EMBL/GenBank/DDBJ databases">
        <authorList>
            <consortium name="Lawrence Berkeley National Laboratory"/>
            <person name="Steindorff A."/>
            <person name="Hensen N."/>
            <person name="Bonometti L."/>
            <person name="Westerberg I."/>
            <person name="Brannstrom I.O."/>
            <person name="Guillou S."/>
            <person name="Cros-Aarteil S."/>
            <person name="Calhoun S."/>
            <person name="Haridas S."/>
            <person name="Kuo A."/>
            <person name="Mondo S."/>
            <person name="Pangilinan J."/>
            <person name="Riley R."/>
            <person name="Labutti K."/>
            <person name="Andreopoulos B."/>
            <person name="Lipzen A."/>
            <person name="Chen C."/>
            <person name="Yanf M."/>
            <person name="Daum C."/>
            <person name="Ng V."/>
            <person name="Clum A."/>
            <person name="Ohm R."/>
            <person name="Martin F."/>
            <person name="Silar P."/>
            <person name="Natvig D."/>
            <person name="Lalanne C."/>
            <person name="Gautier V."/>
            <person name="Ament-Velasquez S.L."/>
            <person name="Kruys A."/>
            <person name="Hutchinson M.I."/>
            <person name="Powell A.J."/>
            <person name="Barry K."/>
            <person name="Miller A.N."/>
            <person name="Grigoriev I.V."/>
            <person name="Debuchy R."/>
            <person name="Gladieux P."/>
            <person name="Thoren M.H."/>
            <person name="Johannesson H."/>
        </authorList>
    </citation>
    <scope>NUCLEOTIDE SEQUENCE</scope>
    <source>
        <strain evidence="7">PSN293</strain>
    </source>
</reference>
<dbReference type="GO" id="GO:0006401">
    <property type="term" value="P:RNA catabolic process"/>
    <property type="evidence" value="ECO:0007669"/>
    <property type="project" value="TreeGrafter"/>
</dbReference>
<comment type="caution">
    <text evidence="7">The sequence shown here is derived from an EMBL/GenBank/DDBJ whole genome shotgun (WGS) entry which is preliminary data.</text>
</comment>
<dbReference type="PANTHER" id="PTHR11240:SF22">
    <property type="entry name" value="RIBONUCLEASE T2"/>
    <property type="match status" value="1"/>
</dbReference>
<keyword evidence="3" id="KW-0378">Hydrolase</keyword>
<dbReference type="AlphaFoldDB" id="A0AAN6Y2S9"/>
<gene>
    <name evidence="7" type="ORF">QBC37DRAFT_21840</name>
</gene>
<protein>
    <recommendedName>
        <fullName evidence="2">ribonuclease T2</fullName>
        <ecNumber evidence="2">4.6.1.19</ecNumber>
    </recommendedName>
</protein>
<dbReference type="Proteomes" id="UP001301769">
    <property type="component" value="Unassembled WGS sequence"/>
</dbReference>